<feature type="transmembrane region" description="Helical" evidence="1">
    <location>
        <begin position="131"/>
        <end position="152"/>
    </location>
</feature>
<dbReference type="AlphaFoldDB" id="A0A1U7LY59"/>
<comment type="caution">
    <text evidence="2">The sequence shown here is derived from an EMBL/GenBank/DDBJ whole genome shotgun (WGS) entry which is preliminary data.</text>
</comment>
<reference evidence="2 3" key="1">
    <citation type="journal article" date="2016" name="Appl. Environ. Microbiol.">
        <title>Function and Phylogeny of Bacterial Butyryl Coenzyme A:Acetate Transferases and Their Diversity in the Proximal Colon of Swine.</title>
        <authorList>
            <person name="Trachsel J."/>
            <person name="Bayles D.O."/>
            <person name="Looft T."/>
            <person name="Levine U.Y."/>
            <person name="Allen H.K."/>
        </authorList>
    </citation>
    <scope>NUCLEOTIDE SEQUENCE [LARGE SCALE GENOMIC DNA]</scope>
    <source>
        <strain evidence="2 3">35-6-1</strain>
    </source>
</reference>
<dbReference type="EMBL" id="MJIH01000001">
    <property type="protein sequence ID" value="OLR64355.1"/>
    <property type="molecule type" value="Genomic_DNA"/>
</dbReference>
<feature type="transmembrane region" description="Helical" evidence="1">
    <location>
        <begin position="21"/>
        <end position="40"/>
    </location>
</feature>
<organism evidence="2 3">
    <name type="scientific">Peptoniphilus porci</name>
    <dbReference type="NCBI Taxonomy" id="2652280"/>
    <lineage>
        <taxon>Bacteria</taxon>
        <taxon>Bacillati</taxon>
        <taxon>Bacillota</taxon>
        <taxon>Tissierellia</taxon>
        <taxon>Tissierellales</taxon>
        <taxon>Peptoniphilaceae</taxon>
        <taxon>Peptoniphilus</taxon>
    </lineage>
</organism>
<dbReference type="Proteomes" id="UP000187166">
    <property type="component" value="Unassembled WGS sequence"/>
</dbReference>
<name>A0A1U7LY59_9FIRM</name>
<keyword evidence="1" id="KW-0812">Transmembrane</keyword>
<gene>
    <name evidence="2" type="ORF">BIV18_01730</name>
</gene>
<accession>A0A1U7LY59</accession>
<feature type="transmembrane region" description="Helical" evidence="1">
    <location>
        <begin position="164"/>
        <end position="184"/>
    </location>
</feature>
<feature type="transmembrane region" description="Helical" evidence="1">
    <location>
        <begin position="52"/>
        <end position="77"/>
    </location>
</feature>
<sequence>MNDKMNINRACRYYLSKDKDFILNLLLFTLISLGFIFLLYKGIFDSRGNDYIILMLYVLMLGISLIMSNSMVVNLTVKDKLNKRIEFILASGVNIKDVIKAYGIEMWRLSSIVPFMLFFLTYVLVDFQIEFKWIVGIFVTMIGMTYFEILFFNLISLSQKNFKFFKNIVFFGTTILIYMIGTFSEKILSLIERYNLNLIYIILGINLGLGLIFAISSMKDLSKINNESVINKEGSWS</sequence>
<evidence type="ECO:0000256" key="1">
    <source>
        <dbReference type="SAM" id="Phobius"/>
    </source>
</evidence>
<keyword evidence="1" id="KW-1133">Transmembrane helix</keyword>
<keyword evidence="1" id="KW-0472">Membrane</keyword>
<feature type="transmembrane region" description="Helical" evidence="1">
    <location>
        <begin position="196"/>
        <end position="215"/>
    </location>
</feature>
<evidence type="ECO:0000313" key="2">
    <source>
        <dbReference type="EMBL" id="OLR64355.1"/>
    </source>
</evidence>
<dbReference type="GO" id="GO:0004497">
    <property type="term" value="F:monooxygenase activity"/>
    <property type="evidence" value="ECO:0007669"/>
    <property type="project" value="UniProtKB-KW"/>
</dbReference>
<feature type="transmembrane region" description="Helical" evidence="1">
    <location>
        <begin position="106"/>
        <end position="125"/>
    </location>
</feature>
<evidence type="ECO:0000313" key="3">
    <source>
        <dbReference type="Proteomes" id="UP000187166"/>
    </source>
</evidence>
<keyword evidence="3" id="KW-1185">Reference proteome</keyword>
<protein>
    <submittedName>
        <fullName evidence="2">Beta-carotene 15,15'-monooxygenase</fullName>
    </submittedName>
</protein>
<proteinExistence type="predicted"/>
<dbReference type="STRING" id="1465756.BIV18_01730"/>